<feature type="region of interest" description="Disordered" evidence="1">
    <location>
        <begin position="30"/>
        <end position="110"/>
    </location>
</feature>
<sequence length="110" mass="12564">MKLFIYLFKWLNFIKTCNYTHKTYCRAPKHYNSGTNAKSATTDHNTHEHKNSSYCWKKSWGRTPTAAKNSESTLNKIKQKSSNNGSPNIDNKQQPKAPNDANGTPTPFKI</sequence>
<evidence type="ECO:0000256" key="1">
    <source>
        <dbReference type="SAM" id="MobiDB-lite"/>
    </source>
</evidence>
<dbReference type="AlphaFoldDB" id="B7FMX1"/>
<dbReference type="EMBL" id="BT053444">
    <property type="protein sequence ID" value="ACJ86104.1"/>
    <property type="molecule type" value="mRNA"/>
</dbReference>
<organism evidence="2">
    <name type="scientific">Medicago truncatula</name>
    <name type="common">Barrel medic</name>
    <name type="synonym">Medicago tribuloides</name>
    <dbReference type="NCBI Taxonomy" id="3880"/>
    <lineage>
        <taxon>Eukaryota</taxon>
        <taxon>Viridiplantae</taxon>
        <taxon>Streptophyta</taxon>
        <taxon>Embryophyta</taxon>
        <taxon>Tracheophyta</taxon>
        <taxon>Spermatophyta</taxon>
        <taxon>Magnoliopsida</taxon>
        <taxon>eudicotyledons</taxon>
        <taxon>Gunneridae</taxon>
        <taxon>Pentapetalae</taxon>
        <taxon>rosids</taxon>
        <taxon>fabids</taxon>
        <taxon>Fabales</taxon>
        <taxon>Fabaceae</taxon>
        <taxon>Papilionoideae</taxon>
        <taxon>50 kb inversion clade</taxon>
        <taxon>NPAAA clade</taxon>
        <taxon>Hologalegina</taxon>
        <taxon>IRL clade</taxon>
        <taxon>Trifolieae</taxon>
        <taxon>Medicago</taxon>
    </lineage>
</organism>
<proteinExistence type="evidence at transcript level"/>
<evidence type="ECO:0000313" key="2">
    <source>
        <dbReference type="EMBL" id="ACJ86104.1"/>
    </source>
</evidence>
<protein>
    <submittedName>
        <fullName evidence="2">Uncharacterized protein</fullName>
    </submittedName>
</protein>
<accession>B7FMX1</accession>
<feature type="compositionally biased region" description="Polar residues" evidence="1">
    <location>
        <begin position="66"/>
        <end position="110"/>
    </location>
</feature>
<name>B7FMX1_MEDTR</name>
<feature type="compositionally biased region" description="Polar residues" evidence="1">
    <location>
        <begin position="32"/>
        <end position="43"/>
    </location>
</feature>
<reference evidence="2" key="1">
    <citation type="submission" date="2008-12" db="EMBL/GenBank/DDBJ databases">
        <title>Medicago truncatula full length cdna cloning project.</title>
        <authorList>
            <person name="Moskal W."/>
            <person name="Chan A."/>
            <person name="Cheung F."/>
            <person name="Xiao Y."/>
            <person name="Town C.D."/>
        </authorList>
    </citation>
    <scope>NUCLEOTIDE SEQUENCE</scope>
</reference>